<comment type="caution">
    <text evidence="7">Lacks conserved residue(s) required for the propagation of feature annotation.</text>
</comment>
<dbReference type="GO" id="GO:0006391">
    <property type="term" value="P:transcription initiation at mitochondrial promoter"/>
    <property type="evidence" value="ECO:0007669"/>
    <property type="project" value="EnsemblFungi"/>
</dbReference>
<evidence type="ECO:0000313" key="9">
    <source>
        <dbReference type="EMBL" id="CCK72298.1"/>
    </source>
</evidence>
<dbReference type="InterPro" id="IPR023165">
    <property type="entry name" value="rRNA_Ade_diMease-like_C"/>
</dbReference>
<sequence length="344" mass="40174">MSIVVPKLADITKIKYFYRFKYLINPDKITKIFHKLDIPSTYGDCSKLKVLEMYPGPALQSTIFYNEFKPKQHFLMESRPSFVKFNSNRYTDPESGFSLVHKNPYNWESYTDLIEKEKVLIPSIQSRDHINTEFLVMANLTEKGHEGLVMQWVNCMGHQNWLMKYGLVKMLLWVPATTALKLLSRPGAKAHSRCSIMMETFSNTKLVAISDGAELKLFDPDLIEKWDPIICDDKKDMHPVNNNSVALIEINPRDRDIDYDNWDYITRQLMILKKTPLIDSLESLGHGARNYFVDAINDPAFLKKSPIDLTPCEFEYIMELFVNWPFKPDIYMEQFDINQDETRT</sequence>
<evidence type="ECO:0000256" key="1">
    <source>
        <dbReference type="ARBA" id="ARBA00004173"/>
    </source>
</evidence>
<dbReference type="GO" id="GO:0032786">
    <property type="term" value="P:positive regulation of DNA-templated transcription, elongation"/>
    <property type="evidence" value="ECO:0007669"/>
    <property type="project" value="EnsemblFungi"/>
</dbReference>
<keyword evidence="5 7" id="KW-0694">RNA-binding</keyword>
<feature type="binding site" evidence="7">
    <location>
        <position position="77"/>
    </location>
    <ligand>
        <name>S-adenosyl-L-methionine</name>
        <dbReference type="ChEBI" id="CHEBI:59789"/>
    </ligand>
</feature>
<dbReference type="Gene3D" id="1.10.8.100">
    <property type="entry name" value="Ribosomal RNA adenine dimethylase-like, domain 2"/>
    <property type="match status" value="1"/>
</dbReference>
<accession>J7RR28</accession>
<reference evidence="9 10" key="1">
    <citation type="journal article" date="2011" name="Proc. Natl. Acad. Sci. U.S.A.">
        <title>Evolutionary erosion of yeast sex chromosomes by mating-type switching accidents.</title>
        <authorList>
            <person name="Gordon J.L."/>
            <person name="Armisen D."/>
            <person name="Proux-Wera E."/>
            <person name="Oheigeartaigh S.S."/>
            <person name="Byrne K.P."/>
            <person name="Wolfe K.H."/>
        </authorList>
    </citation>
    <scope>NUCLEOTIDE SEQUENCE [LARGE SCALE GENOMIC DNA]</scope>
    <source>
        <strain evidence="10">ATCC MYA-139 / BCRC 22969 / CBS 8797 / CCRC 22969 / KCTC 17520 / NBRC 10181 / NCYC 3082</strain>
    </source>
</reference>
<dbReference type="HOGENOM" id="CLU_034228_0_0_1"/>
<keyword evidence="8" id="KW-0698">rRNA processing</keyword>
<dbReference type="AlphaFoldDB" id="J7RR28"/>
<dbReference type="GO" id="GO:0034245">
    <property type="term" value="C:mitochondrial DNA-directed RNA polymerase complex"/>
    <property type="evidence" value="ECO:0007669"/>
    <property type="project" value="EnsemblFungi"/>
</dbReference>
<keyword evidence="3 7" id="KW-0808">Transferase</keyword>
<dbReference type="eggNOG" id="ENOG502QY7G">
    <property type="taxonomic scope" value="Eukaryota"/>
</dbReference>
<protein>
    <recommendedName>
        <fullName evidence="8">rRNA adenine N(6)-methyltransferase</fullName>
        <ecNumber evidence="8">2.1.1.-</ecNumber>
    </recommendedName>
</protein>
<comment type="subcellular location">
    <subcellularLocation>
        <location evidence="1">Mitochondrion</location>
    </subcellularLocation>
</comment>
<comment type="function">
    <text evidence="6">Mitochondrial transcription factor that confers selective promoter recognition on the core subunit of the yeast mitochondrial RNA polymerase. Interacts with DNA in a non-specific manner.</text>
</comment>
<dbReference type="GO" id="GO:0005759">
    <property type="term" value="C:mitochondrial matrix"/>
    <property type="evidence" value="ECO:0007669"/>
    <property type="project" value="EnsemblFungi"/>
</dbReference>
<organism evidence="9 10">
    <name type="scientific">Huiozyma naganishii (strain ATCC MYA-139 / BCRC 22969 / CBS 8797 / KCTC 17520 / NBRC 10181 / NCYC 3082 / Yp74L-3)</name>
    <name type="common">Yeast</name>
    <name type="synonym">Kazachstania naganishii</name>
    <dbReference type="NCBI Taxonomy" id="1071383"/>
    <lineage>
        <taxon>Eukaryota</taxon>
        <taxon>Fungi</taxon>
        <taxon>Dikarya</taxon>
        <taxon>Ascomycota</taxon>
        <taxon>Saccharomycotina</taxon>
        <taxon>Saccharomycetes</taxon>
        <taxon>Saccharomycetales</taxon>
        <taxon>Saccharomycetaceae</taxon>
        <taxon>Huiozyma</taxon>
    </lineage>
</organism>
<dbReference type="InterPro" id="IPR029063">
    <property type="entry name" value="SAM-dependent_MTases_sf"/>
</dbReference>
<evidence type="ECO:0000313" key="10">
    <source>
        <dbReference type="Proteomes" id="UP000006310"/>
    </source>
</evidence>
<dbReference type="GO" id="GO:0000179">
    <property type="term" value="F:rRNA (adenine-N6,N6-)-dimethyltransferase activity"/>
    <property type="evidence" value="ECO:0007669"/>
    <property type="project" value="UniProtKB-UniRule"/>
</dbReference>
<name>J7RR28_HUIN7</name>
<evidence type="ECO:0000256" key="7">
    <source>
        <dbReference type="PROSITE-ProRule" id="PRU01026"/>
    </source>
</evidence>
<dbReference type="OrthoDB" id="16079at2759"/>
<dbReference type="GO" id="GO:0003723">
    <property type="term" value="F:RNA binding"/>
    <property type="evidence" value="ECO:0007669"/>
    <property type="project" value="UniProtKB-UniRule"/>
</dbReference>
<dbReference type="STRING" id="1071383.J7RR28"/>
<evidence type="ECO:0000256" key="8">
    <source>
        <dbReference type="RuleBase" id="RU362106"/>
    </source>
</evidence>
<dbReference type="SUPFAM" id="SSF53335">
    <property type="entry name" value="S-adenosyl-L-methionine-dependent methyltransferases"/>
    <property type="match status" value="1"/>
</dbReference>
<dbReference type="GO" id="GO:0034246">
    <property type="term" value="F:mitochondrial transcription factor activity"/>
    <property type="evidence" value="ECO:0007669"/>
    <property type="project" value="EnsemblFungi"/>
</dbReference>
<gene>
    <name evidence="9" type="primary">KNAG0J02170</name>
    <name evidence="9" type="ordered locus">KNAG_0J02170</name>
</gene>
<dbReference type="Gene3D" id="3.40.50.150">
    <property type="entry name" value="Vaccinia Virus protein VP39"/>
    <property type="match status" value="1"/>
</dbReference>
<dbReference type="GeneID" id="34528053"/>
<evidence type="ECO:0000256" key="6">
    <source>
        <dbReference type="ARBA" id="ARBA00024915"/>
    </source>
</evidence>
<evidence type="ECO:0000256" key="5">
    <source>
        <dbReference type="ARBA" id="ARBA00022884"/>
    </source>
</evidence>
<dbReference type="PROSITE" id="PS51689">
    <property type="entry name" value="SAM_RNA_A_N6_MT"/>
    <property type="match status" value="1"/>
</dbReference>
<dbReference type="Proteomes" id="UP000006310">
    <property type="component" value="Chromosome 10"/>
</dbReference>
<keyword evidence="2 7" id="KW-0489">Methyltransferase</keyword>
<dbReference type="PANTHER" id="PTHR11727">
    <property type="entry name" value="DIMETHYLADENOSINE TRANSFERASE"/>
    <property type="match status" value="1"/>
</dbReference>
<keyword evidence="4 7" id="KW-0949">S-adenosyl-L-methionine</keyword>
<keyword evidence="10" id="KW-1185">Reference proteome</keyword>
<dbReference type="Pfam" id="PF00398">
    <property type="entry name" value="RrnaAD"/>
    <property type="match status" value="1"/>
</dbReference>
<feature type="binding site" evidence="7">
    <location>
        <position position="21"/>
    </location>
    <ligand>
        <name>S-adenosyl-L-methionine</name>
        <dbReference type="ChEBI" id="CHEBI:59789"/>
    </ligand>
</feature>
<evidence type="ECO:0000256" key="2">
    <source>
        <dbReference type="ARBA" id="ARBA00022603"/>
    </source>
</evidence>
<feature type="binding site" evidence="7">
    <location>
        <position position="23"/>
    </location>
    <ligand>
        <name>S-adenosyl-L-methionine</name>
        <dbReference type="ChEBI" id="CHEBI:59789"/>
    </ligand>
</feature>
<dbReference type="OMA" id="WDYVTKH"/>
<dbReference type="EC" id="2.1.1.-" evidence="8"/>
<comment type="similarity">
    <text evidence="7 8">Belongs to the class I-like SAM-binding methyltransferase superfamily. rRNA adenine N(6)-methyltransferase family.</text>
</comment>
<evidence type="ECO:0000256" key="3">
    <source>
        <dbReference type="ARBA" id="ARBA00022679"/>
    </source>
</evidence>
<reference evidence="10" key="2">
    <citation type="submission" date="2012-08" db="EMBL/GenBank/DDBJ databases">
        <title>Genome sequence of Kazachstania naganishii.</title>
        <authorList>
            <person name="Gordon J.L."/>
            <person name="Armisen D."/>
            <person name="Proux-Wera E."/>
            <person name="OhEigeartaigh S.S."/>
            <person name="Byrne K.P."/>
            <person name="Wolfe K.H."/>
        </authorList>
    </citation>
    <scope>NUCLEOTIDE SEQUENCE [LARGE SCALE GENOMIC DNA]</scope>
    <source>
        <strain evidence="10">ATCC MYA-139 / BCRC 22969 / CBS 8797 / CCRC 22969 / KCTC 17520 / NBRC 10181 / NCYC 3082</strain>
    </source>
</reference>
<dbReference type="InterPro" id="IPR001737">
    <property type="entry name" value="KsgA/Erm"/>
</dbReference>
<evidence type="ECO:0000256" key="4">
    <source>
        <dbReference type="ARBA" id="ARBA00022691"/>
    </source>
</evidence>
<proteinExistence type="inferred from homology"/>
<dbReference type="GO" id="GO:0005758">
    <property type="term" value="C:mitochondrial intermembrane space"/>
    <property type="evidence" value="ECO:0007669"/>
    <property type="project" value="EnsemblFungi"/>
</dbReference>
<dbReference type="PANTHER" id="PTHR11727:SF17">
    <property type="entry name" value="DIMETHYLADENOSINE TRANSFERASE 1, MITOCHONDRIAL"/>
    <property type="match status" value="1"/>
</dbReference>
<dbReference type="KEGG" id="kng:KNAG_0J02170"/>
<dbReference type="EMBL" id="HE978323">
    <property type="protein sequence ID" value="CCK72298.1"/>
    <property type="molecule type" value="Genomic_DNA"/>
</dbReference>
<dbReference type="RefSeq" id="XP_022466543.1">
    <property type="nucleotide sequence ID" value="XM_022610225.1"/>
</dbReference>